<organism evidence="9 10">
    <name type="scientific">Allomyces macrogynus (strain ATCC 38327)</name>
    <name type="common">Allomyces javanicus var. macrogynus</name>
    <dbReference type="NCBI Taxonomy" id="578462"/>
    <lineage>
        <taxon>Eukaryota</taxon>
        <taxon>Fungi</taxon>
        <taxon>Fungi incertae sedis</taxon>
        <taxon>Blastocladiomycota</taxon>
        <taxon>Blastocladiomycetes</taxon>
        <taxon>Blastocladiales</taxon>
        <taxon>Blastocladiaceae</taxon>
        <taxon>Allomyces</taxon>
    </lineage>
</organism>
<dbReference type="InterPro" id="IPR017380">
    <property type="entry name" value="Hist_AcTrfase_B-typ_cat-su"/>
</dbReference>
<sequence length="464" mass="51867">MSSDALVDTTARATQGWLYDTNAMVKIELLRRPTVPAPIPNSSRDDDEENDGPSNGDSVDQDPPAWSFHPVYTYPFYGTDQQIAGYRNPRVVIRSSAASLVTHVAATYDAKSHEATLDLAQPLLEFLPSDLIHDDVAFAKALANDTKYTPPGNVVLEYETANGVQFQLFECTVSTHGFPTLYDRLKIFAMYFIEAATPVDVTDPAWTFYLLYRRHPSSSSAHLPYEFAGLFSTYSFYLFPNRTRKRISQVLILPPFQRQGHAARIYAHLHCTAMADAQIGELAVEDPSEAFDVLRDVSDLRLFLRGPVPGRPDSDRGLAAVPEVDVADSATIDGELTVAWNPLATRSAPTLVWGRKHDILQLCTHSVKQARVRGLRAFAKLQSRQAERIYEMLVLNEAVPAGSRRAPPAAFRRMVKARIYRAHKDALEAVADEEQRKELVHETYLQVLDEYLGHLRLARRAGVA</sequence>
<reference evidence="10" key="2">
    <citation type="submission" date="2009-11" db="EMBL/GenBank/DDBJ databases">
        <title>The Genome Sequence of Allomyces macrogynus strain ATCC 38327.</title>
        <authorList>
            <consortium name="The Broad Institute Genome Sequencing Platform"/>
            <person name="Russ C."/>
            <person name="Cuomo C."/>
            <person name="Shea T."/>
            <person name="Young S.K."/>
            <person name="Zeng Q."/>
            <person name="Koehrsen M."/>
            <person name="Haas B."/>
            <person name="Borodovsky M."/>
            <person name="Guigo R."/>
            <person name="Alvarado L."/>
            <person name="Berlin A."/>
            <person name="Borenstein D."/>
            <person name="Chen Z."/>
            <person name="Engels R."/>
            <person name="Freedman E."/>
            <person name="Gellesch M."/>
            <person name="Goldberg J."/>
            <person name="Griggs A."/>
            <person name="Gujja S."/>
            <person name="Heiman D."/>
            <person name="Hepburn T."/>
            <person name="Howarth C."/>
            <person name="Jen D."/>
            <person name="Larson L."/>
            <person name="Lewis B."/>
            <person name="Mehta T."/>
            <person name="Park D."/>
            <person name="Pearson M."/>
            <person name="Roberts A."/>
            <person name="Saif S."/>
            <person name="Shenoy N."/>
            <person name="Sisk P."/>
            <person name="Stolte C."/>
            <person name="Sykes S."/>
            <person name="Walk T."/>
            <person name="White J."/>
            <person name="Yandava C."/>
            <person name="Burger G."/>
            <person name="Gray M.W."/>
            <person name="Holland P.W.H."/>
            <person name="King N."/>
            <person name="Lang F.B.F."/>
            <person name="Roger A.J."/>
            <person name="Ruiz-Trillo I."/>
            <person name="Lander E."/>
            <person name="Nusbaum C."/>
        </authorList>
    </citation>
    <scope>NUCLEOTIDE SEQUENCE [LARGE SCALE GENOMIC DNA]</scope>
    <source>
        <strain evidence="10">ATCC 38327</strain>
    </source>
</reference>
<proteinExistence type="inferred from homology"/>
<dbReference type="EC" id="2.3.1.48" evidence="2"/>
<dbReference type="GO" id="GO:0005634">
    <property type="term" value="C:nucleus"/>
    <property type="evidence" value="ECO:0007669"/>
    <property type="project" value="InterPro"/>
</dbReference>
<dbReference type="Gene3D" id="3.90.360.10">
    <property type="entry name" value="Histone acetyl transferase 1 (HAT1), N-terminal domain"/>
    <property type="match status" value="1"/>
</dbReference>
<feature type="region of interest" description="Disordered" evidence="7">
    <location>
        <begin position="35"/>
        <end position="65"/>
    </location>
</feature>
<feature type="domain" description="Histone acetyl transferase HAT1 N-terminal" evidence="8">
    <location>
        <begin position="61"/>
        <end position="194"/>
    </location>
</feature>
<dbReference type="Proteomes" id="UP000054350">
    <property type="component" value="Unassembled WGS sequence"/>
</dbReference>
<evidence type="ECO:0000256" key="3">
    <source>
        <dbReference type="ARBA" id="ARBA00021268"/>
    </source>
</evidence>
<comment type="similarity">
    <text evidence="1">Belongs to the HAT1 family.</text>
</comment>
<evidence type="ECO:0000256" key="6">
    <source>
        <dbReference type="ARBA" id="ARBA00048017"/>
    </source>
</evidence>
<evidence type="ECO:0000256" key="2">
    <source>
        <dbReference type="ARBA" id="ARBA00013184"/>
    </source>
</evidence>
<dbReference type="EMBL" id="GG745340">
    <property type="protein sequence ID" value="KNE62414.1"/>
    <property type="molecule type" value="Genomic_DNA"/>
</dbReference>
<protein>
    <recommendedName>
        <fullName evidence="3">Histone acetyltransferase type B catalytic subunit</fullName>
        <ecNumber evidence="2">2.3.1.48</ecNumber>
    </recommendedName>
</protein>
<evidence type="ECO:0000256" key="4">
    <source>
        <dbReference type="ARBA" id="ARBA00022679"/>
    </source>
</evidence>
<dbReference type="eggNOG" id="KOG2696">
    <property type="taxonomic scope" value="Eukaryota"/>
</dbReference>
<evidence type="ECO:0000259" key="8">
    <source>
        <dbReference type="Pfam" id="PF10394"/>
    </source>
</evidence>
<dbReference type="STRING" id="578462.A0A0L0SIZ1"/>
<dbReference type="OrthoDB" id="10253098at2759"/>
<dbReference type="SUPFAM" id="SSF55729">
    <property type="entry name" value="Acyl-CoA N-acyltransferases (Nat)"/>
    <property type="match status" value="1"/>
</dbReference>
<evidence type="ECO:0000313" key="10">
    <source>
        <dbReference type="Proteomes" id="UP000054350"/>
    </source>
</evidence>
<dbReference type="Gene3D" id="3.40.630.30">
    <property type="match status" value="1"/>
</dbReference>
<evidence type="ECO:0000313" key="9">
    <source>
        <dbReference type="EMBL" id="KNE62414.1"/>
    </source>
</evidence>
<dbReference type="GO" id="GO:0004402">
    <property type="term" value="F:histone acetyltransferase activity"/>
    <property type="evidence" value="ECO:0007669"/>
    <property type="project" value="InterPro"/>
</dbReference>
<keyword evidence="5" id="KW-0012">Acyltransferase</keyword>
<dbReference type="InterPro" id="IPR037113">
    <property type="entry name" value="Hat1_N_sf"/>
</dbReference>
<dbReference type="GO" id="GO:0000781">
    <property type="term" value="C:chromosome, telomeric region"/>
    <property type="evidence" value="ECO:0007669"/>
    <property type="project" value="GOC"/>
</dbReference>
<dbReference type="AlphaFoldDB" id="A0A0L0SIZ1"/>
<dbReference type="InterPro" id="IPR016181">
    <property type="entry name" value="Acyl_CoA_acyltransferase"/>
</dbReference>
<reference evidence="9 10" key="1">
    <citation type="submission" date="2009-11" db="EMBL/GenBank/DDBJ databases">
        <title>Annotation of Allomyces macrogynus ATCC 38327.</title>
        <authorList>
            <consortium name="The Broad Institute Genome Sequencing Platform"/>
            <person name="Russ C."/>
            <person name="Cuomo C."/>
            <person name="Burger G."/>
            <person name="Gray M.W."/>
            <person name="Holland P.W.H."/>
            <person name="King N."/>
            <person name="Lang F.B.F."/>
            <person name="Roger A.J."/>
            <person name="Ruiz-Trillo I."/>
            <person name="Young S.K."/>
            <person name="Zeng Q."/>
            <person name="Gargeya S."/>
            <person name="Fitzgerald M."/>
            <person name="Haas B."/>
            <person name="Abouelleil A."/>
            <person name="Alvarado L."/>
            <person name="Arachchi H.M."/>
            <person name="Berlin A."/>
            <person name="Chapman S.B."/>
            <person name="Gearin G."/>
            <person name="Goldberg J."/>
            <person name="Griggs A."/>
            <person name="Gujja S."/>
            <person name="Hansen M."/>
            <person name="Heiman D."/>
            <person name="Howarth C."/>
            <person name="Larimer J."/>
            <person name="Lui A."/>
            <person name="MacDonald P.J.P."/>
            <person name="McCowen C."/>
            <person name="Montmayeur A."/>
            <person name="Murphy C."/>
            <person name="Neiman D."/>
            <person name="Pearson M."/>
            <person name="Priest M."/>
            <person name="Roberts A."/>
            <person name="Saif S."/>
            <person name="Shea T."/>
            <person name="Sisk P."/>
            <person name="Stolte C."/>
            <person name="Sykes S."/>
            <person name="Wortman J."/>
            <person name="Nusbaum C."/>
            <person name="Birren B."/>
        </authorList>
    </citation>
    <scope>NUCLEOTIDE SEQUENCE [LARGE SCALE GENOMIC DNA]</scope>
    <source>
        <strain evidence="9 10">ATCC 38327</strain>
    </source>
</reference>
<name>A0A0L0SIZ1_ALLM3</name>
<gene>
    <name evidence="9" type="ORF">AMAG_07636</name>
</gene>
<evidence type="ECO:0000256" key="1">
    <source>
        <dbReference type="ARBA" id="ARBA00010543"/>
    </source>
</evidence>
<dbReference type="VEuPathDB" id="FungiDB:AMAG_07636"/>
<dbReference type="InterPro" id="IPR019467">
    <property type="entry name" value="Hat1_N"/>
</dbReference>
<dbReference type="GO" id="GO:0031509">
    <property type="term" value="P:subtelomeric heterochromatin formation"/>
    <property type="evidence" value="ECO:0007669"/>
    <property type="project" value="InterPro"/>
</dbReference>
<dbReference type="Pfam" id="PF10394">
    <property type="entry name" value="Hat1_N"/>
    <property type="match status" value="1"/>
</dbReference>
<comment type="catalytic activity">
    <reaction evidence="6">
        <text>L-lysyl-[protein] + acetyl-CoA = N(6)-acetyl-L-lysyl-[protein] + CoA + H(+)</text>
        <dbReference type="Rhea" id="RHEA:45948"/>
        <dbReference type="Rhea" id="RHEA-COMP:9752"/>
        <dbReference type="Rhea" id="RHEA-COMP:10731"/>
        <dbReference type="ChEBI" id="CHEBI:15378"/>
        <dbReference type="ChEBI" id="CHEBI:29969"/>
        <dbReference type="ChEBI" id="CHEBI:57287"/>
        <dbReference type="ChEBI" id="CHEBI:57288"/>
        <dbReference type="ChEBI" id="CHEBI:61930"/>
        <dbReference type="EC" id="2.3.1.48"/>
    </reaction>
</comment>
<dbReference type="PANTHER" id="PTHR12046">
    <property type="entry name" value="HISTONE ACETYLTRANSFERASE TYPE B CATALYTIC SUBUNIT"/>
    <property type="match status" value="1"/>
</dbReference>
<keyword evidence="4" id="KW-0808">Transferase</keyword>
<evidence type="ECO:0000256" key="5">
    <source>
        <dbReference type="ARBA" id="ARBA00023315"/>
    </source>
</evidence>
<evidence type="ECO:0000256" key="7">
    <source>
        <dbReference type="SAM" id="MobiDB-lite"/>
    </source>
</evidence>
<accession>A0A0L0SIZ1</accession>
<keyword evidence="10" id="KW-1185">Reference proteome</keyword>